<dbReference type="OrthoDB" id="446168at2759"/>
<dbReference type="Gene3D" id="3.40.50.300">
    <property type="entry name" value="P-loop containing nucleotide triphosphate hydrolases"/>
    <property type="match status" value="1"/>
</dbReference>
<organism evidence="4 5">
    <name type="scientific">Zancudomyces culisetae</name>
    <name type="common">Gut fungus</name>
    <name type="synonym">Smittium culisetae</name>
    <dbReference type="NCBI Taxonomy" id="1213189"/>
    <lineage>
        <taxon>Eukaryota</taxon>
        <taxon>Fungi</taxon>
        <taxon>Fungi incertae sedis</taxon>
        <taxon>Zoopagomycota</taxon>
        <taxon>Kickxellomycotina</taxon>
        <taxon>Harpellomycetes</taxon>
        <taxon>Harpellales</taxon>
        <taxon>Legeriomycetaceae</taxon>
        <taxon>Zancudomyces</taxon>
    </lineage>
</organism>
<keyword evidence="5" id="KW-1185">Reference proteome</keyword>
<comment type="caution">
    <text evidence="4">The sequence shown here is derived from an EMBL/GenBank/DDBJ whole genome shotgun (WGS) entry which is preliminary data.</text>
</comment>
<evidence type="ECO:0000256" key="1">
    <source>
        <dbReference type="ARBA" id="ARBA00022705"/>
    </source>
</evidence>
<dbReference type="GO" id="GO:0005634">
    <property type="term" value="C:nucleus"/>
    <property type="evidence" value="ECO:0007669"/>
    <property type="project" value="TreeGrafter"/>
</dbReference>
<accession>A0A1R1PUZ2</accession>
<protein>
    <submittedName>
        <fullName evidence="4">Replication factor C subunit 1</fullName>
    </submittedName>
</protein>
<feature type="compositionally biased region" description="Polar residues" evidence="2">
    <location>
        <begin position="151"/>
        <end position="162"/>
    </location>
</feature>
<dbReference type="InterPro" id="IPR027417">
    <property type="entry name" value="P-loop_NTPase"/>
</dbReference>
<dbReference type="AlphaFoldDB" id="A0A1R1PUZ2"/>
<dbReference type="PANTHER" id="PTHR23389">
    <property type="entry name" value="CHROMOSOME TRANSMISSION FIDELITY FACTOR 18"/>
    <property type="match status" value="1"/>
</dbReference>
<reference evidence="5" key="1">
    <citation type="submission" date="2017-01" db="EMBL/GenBank/DDBJ databases">
        <authorList>
            <person name="Wang Y."/>
            <person name="White M."/>
            <person name="Kvist S."/>
            <person name="Moncalvo J.-M."/>
        </authorList>
    </citation>
    <scope>NUCLEOTIDE SEQUENCE [LARGE SCALE GENOMIC DNA]</scope>
    <source>
        <strain evidence="5">COL-18-3</strain>
    </source>
</reference>
<gene>
    <name evidence="4" type="ORF">AX774_g1678</name>
</gene>
<dbReference type="EMBL" id="LSSK01000148">
    <property type="protein sequence ID" value="OMH84794.1"/>
    <property type="molecule type" value="Genomic_DNA"/>
</dbReference>
<dbReference type="PANTHER" id="PTHR23389:SF6">
    <property type="entry name" value="REPLICATION FACTOR C SUBUNIT 1"/>
    <property type="match status" value="1"/>
</dbReference>
<dbReference type="Gene3D" id="3.40.50.10190">
    <property type="entry name" value="BRCT domain"/>
    <property type="match status" value="1"/>
</dbReference>
<keyword evidence="1" id="KW-0235">DNA replication</keyword>
<dbReference type="InterPro" id="IPR001357">
    <property type="entry name" value="BRCT_dom"/>
</dbReference>
<evidence type="ECO:0000256" key="2">
    <source>
        <dbReference type="SAM" id="MobiDB-lite"/>
    </source>
</evidence>
<feature type="region of interest" description="Disordered" evidence="2">
    <location>
        <begin position="139"/>
        <end position="165"/>
    </location>
</feature>
<feature type="domain" description="BRCT" evidence="3">
    <location>
        <begin position="1"/>
        <end position="55"/>
    </location>
</feature>
<dbReference type="InterPro" id="IPR036420">
    <property type="entry name" value="BRCT_dom_sf"/>
</dbReference>
<proteinExistence type="predicted"/>
<evidence type="ECO:0000313" key="4">
    <source>
        <dbReference type="EMBL" id="OMH84794.1"/>
    </source>
</evidence>
<sequence>MTFVITGELPSYSRETVADVIKRYGGRVTSAVSSKTTFLILGDSPGSSKITSAKKHNVSALDEDGFVGLVESFREDSGEDKNVKDLGSNQMDIDETNTKDAQDIKTEKAEGIATVGKKSAAELVKAVEKIVIDKSIREEEMREAKQEPAESTKQGGKKQQQPEMVADSELWVDKYKPKTLKEVCGNKTAIDRVYNWLSSW</sequence>
<name>A0A1R1PUZ2_ZANCU</name>
<dbReference type="SMART" id="SM00292">
    <property type="entry name" value="BRCT"/>
    <property type="match status" value="1"/>
</dbReference>
<feature type="compositionally biased region" description="Basic and acidic residues" evidence="2">
    <location>
        <begin position="139"/>
        <end position="150"/>
    </location>
</feature>
<dbReference type="PROSITE" id="PS50172">
    <property type="entry name" value="BRCT"/>
    <property type="match status" value="1"/>
</dbReference>
<dbReference type="Pfam" id="PF00533">
    <property type="entry name" value="BRCT"/>
    <property type="match status" value="1"/>
</dbReference>
<evidence type="ECO:0000259" key="3">
    <source>
        <dbReference type="PROSITE" id="PS50172"/>
    </source>
</evidence>
<dbReference type="GO" id="GO:0003677">
    <property type="term" value="F:DNA binding"/>
    <property type="evidence" value="ECO:0007669"/>
    <property type="project" value="TreeGrafter"/>
</dbReference>
<dbReference type="SUPFAM" id="SSF52113">
    <property type="entry name" value="BRCT domain"/>
    <property type="match status" value="1"/>
</dbReference>
<dbReference type="GO" id="GO:0006260">
    <property type="term" value="P:DNA replication"/>
    <property type="evidence" value="ECO:0007669"/>
    <property type="project" value="UniProtKB-KW"/>
</dbReference>
<evidence type="ECO:0000313" key="5">
    <source>
        <dbReference type="Proteomes" id="UP000188320"/>
    </source>
</evidence>
<dbReference type="Proteomes" id="UP000188320">
    <property type="component" value="Unassembled WGS sequence"/>
</dbReference>